<dbReference type="InterPro" id="IPR005000">
    <property type="entry name" value="Aldolase/citrate-lyase_domain"/>
</dbReference>
<proteinExistence type="inferred from homology"/>
<evidence type="ECO:0000256" key="3">
    <source>
        <dbReference type="ARBA" id="ARBA00023239"/>
    </source>
</evidence>
<evidence type="ECO:0000313" key="5">
    <source>
        <dbReference type="EMBL" id="CAA9587095.1"/>
    </source>
</evidence>
<dbReference type="PANTHER" id="PTHR30502">
    <property type="entry name" value="2-KETO-3-DEOXY-L-RHAMNONATE ALDOLASE"/>
    <property type="match status" value="1"/>
</dbReference>
<dbReference type="GO" id="GO:0016832">
    <property type="term" value="F:aldehyde-lyase activity"/>
    <property type="evidence" value="ECO:0007669"/>
    <property type="project" value="TreeGrafter"/>
</dbReference>
<feature type="domain" description="HpcH/HpaI aldolase/citrate lyase" evidence="4">
    <location>
        <begin position="17"/>
        <end position="242"/>
    </location>
</feature>
<keyword evidence="3" id="KW-0456">Lyase</keyword>
<dbReference type="SUPFAM" id="SSF51621">
    <property type="entry name" value="Phosphoenolpyruvate/pyruvate domain"/>
    <property type="match status" value="1"/>
</dbReference>
<protein>
    <recommendedName>
        <fullName evidence="4">HpcH/HpaI aldolase/citrate lyase domain-containing protein</fullName>
    </recommendedName>
</protein>
<gene>
    <name evidence="5" type="ORF">AVDCRST_MAG88-4121</name>
</gene>
<dbReference type="Gene3D" id="3.20.20.60">
    <property type="entry name" value="Phosphoenolpyruvate-binding domains"/>
    <property type="match status" value="1"/>
</dbReference>
<dbReference type="EMBL" id="CADCWM010001022">
    <property type="protein sequence ID" value="CAA9587095.1"/>
    <property type="molecule type" value="Genomic_DNA"/>
</dbReference>
<sequence>MRANTVKAKLRAGETVFGVFVGFPSPQVVEMVGLAGFDFAMIDAEHGPLSEGDVYTMCLAADAVGVVPIVRVPRNEPATILRFLDVGPLGLHVPQINTPEEAESVVQAVKYQPRGMRGVAGMRASDYGSRPLGEYTAQANEETLIVAHLENVAGIERLPEIMAVDGIDVIFVGTGDLSHSLGVPGQVTHPSVVAAVDRVLELTNALDNPKPLGIITTDAAQTRGYLAQGFRYFGTGAPGFLFRGMKQWLGDVRAG</sequence>
<dbReference type="GO" id="GO:0046872">
    <property type="term" value="F:metal ion binding"/>
    <property type="evidence" value="ECO:0007669"/>
    <property type="project" value="UniProtKB-KW"/>
</dbReference>
<dbReference type="Pfam" id="PF03328">
    <property type="entry name" value="HpcH_HpaI"/>
    <property type="match status" value="1"/>
</dbReference>
<dbReference type="GO" id="GO:0005737">
    <property type="term" value="C:cytoplasm"/>
    <property type="evidence" value="ECO:0007669"/>
    <property type="project" value="TreeGrafter"/>
</dbReference>
<dbReference type="AlphaFoldDB" id="A0A6J4VSZ2"/>
<dbReference type="PANTHER" id="PTHR30502:SF0">
    <property type="entry name" value="PHOSPHOENOLPYRUVATE CARBOXYLASE FAMILY PROTEIN"/>
    <property type="match status" value="1"/>
</dbReference>
<evidence type="ECO:0000256" key="1">
    <source>
        <dbReference type="ARBA" id="ARBA00005568"/>
    </source>
</evidence>
<evidence type="ECO:0000259" key="4">
    <source>
        <dbReference type="Pfam" id="PF03328"/>
    </source>
</evidence>
<keyword evidence="2" id="KW-0479">Metal-binding</keyword>
<dbReference type="InterPro" id="IPR015813">
    <property type="entry name" value="Pyrv/PenolPyrv_kinase-like_dom"/>
</dbReference>
<accession>A0A6J4VSZ2</accession>
<name>A0A6J4VSZ2_9BACT</name>
<comment type="similarity">
    <text evidence="1">Belongs to the HpcH/HpaI aldolase family.</text>
</comment>
<dbReference type="InterPro" id="IPR040442">
    <property type="entry name" value="Pyrv_kinase-like_dom_sf"/>
</dbReference>
<reference evidence="5" key="1">
    <citation type="submission" date="2020-02" db="EMBL/GenBank/DDBJ databases">
        <authorList>
            <person name="Meier V. D."/>
        </authorList>
    </citation>
    <scope>NUCLEOTIDE SEQUENCE</scope>
    <source>
        <strain evidence="5">AVDCRST_MAG88</strain>
    </source>
</reference>
<organism evidence="5">
    <name type="scientific">uncultured Thermomicrobiales bacterium</name>
    <dbReference type="NCBI Taxonomy" id="1645740"/>
    <lineage>
        <taxon>Bacteria</taxon>
        <taxon>Pseudomonadati</taxon>
        <taxon>Thermomicrobiota</taxon>
        <taxon>Thermomicrobia</taxon>
        <taxon>Thermomicrobiales</taxon>
        <taxon>environmental samples</taxon>
    </lineage>
</organism>
<dbReference type="InterPro" id="IPR050251">
    <property type="entry name" value="HpcH-HpaI_aldolase"/>
</dbReference>
<evidence type="ECO:0000256" key="2">
    <source>
        <dbReference type="ARBA" id="ARBA00022723"/>
    </source>
</evidence>